<keyword evidence="2" id="KW-0805">Transcription regulation</keyword>
<feature type="region of interest" description="Disordered" evidence="5">
    <location>
        <begin position="113"/>
        <end position="151"/>
    </location>
</feature>
<protein>
    <recommendedName>
        <fullName evidence="6">Transcription factor DP C-terminal domain-containing protein</fullName>
    </recommendedName>
</protein>
<evidence type="ECO:0000256" key="4">
    <source>
        <dbReference type="ARBA" id="ARBA00023163"/>
    </source>
</evidence>
<evidence type="ECO:0000256" key="1">
    <source>
        <dbReference type="ARBA" id="ARBA00010940"/>
    </source>
</evidence>
<proteinExistence type="inferred from homology"/>
<dbReference type="GO" id="GO:0005634">
    <property type="term" value="C:nucleus"/>
    <property type="evidence" value="ECO:0007669"/>
    <property type="project" value="TreeGrafter"/>
</dbReference>
<sequence>MEQGSYFIGDLEIILVYGNSPLVSNDKSDEVEDELVAEFADPNNGVGSSDQTECLGLGNRIEKKSVYLEELKEMLLPVVWPYLLYWCSTPFEIHDDNYVLKAMKFCEKQRGDSTAHISTNGGESSSMANPYQPQVPHPSRSSISGMPPTSSPLPGILKARALVF</sequence>
<dbReference type="SUPFAM" id="SSF144074">
    <property type="entry name" value="E2F-DP heterodimerization region"/>
    <property type="match status" value="1"/>
</dbReference>
<feature type="compositionally biased region" description="Polar residues" evidence="5">
    <location>
        <begin position="139"/>
        <end position="148"/>
    </location>
</feature>
<dbReference type="AlphaFoldDB" id="A0AAD2A8H8"/>
<dbReference type="Proteomes" id="UP000834106">
    <property type="component" value="Chromosome 19"/>
</dbReference>
<name>A0AAD2A8H8_9LAMI</name>
<dbReference type="GO" id="GO:0051726">
    <property type="term" value="P:regulation of cell cycle"/>
    <property type="evidence" value="ECO:0007669"/>
    <property type="project" value="InterPro"/>
</dbReference>
<dbReference type="PANTHER" id="PTHR12548:SF9">
    <property type="entry name" value="TRANSCRIPTION FACTOR DP"/>
    <property type="match status" value="1"/>
</dbReference>
<dbReference type="EMBL" id="OU503054">
    <property type="protein sequence ID" value="CAI9782854.1"/>
    <property type="molecule type" value="Genomic_DNA"/>
</dbReference>
<dbReference type="GO" id="GO:0005667">
    <property type="term" value="C:transcription regulator complex"/>
    <property type="evidence" value="ECO:0007669"/>
    <property type="project" value="InterPro"/>
</dbReference>
<reference evidence="7" key="1">
    <citation type="submission" date="2023-05" db="EMBL/GenBank/DDBJ databases">
        <authorList>
            <person name="Huff M."/>
        </authorList>
    </citation>
    <scope>NUCLEOTIDE SEQUENCE</scope>
</reference>
<dbReference type="GO" id="GO:0000981">
    <property type="term" value="F:DNA-binding transcription factor activity, RNA polymerase II-specific"/>
    <property type="evidence" value="ECO:0007669"/>
    <property type="project" value="TreeGrafter"/>
</dbReference>
<organism evidence="7 8">
    <name type="scientific">Fraxinus pennsylvanica</name>
    <dbReference type="NCBI Taxonomy" id="56036"/>
    <lineage>
        <taxon>Eukaryota</taxon>
        <taxon>Viridiplantae</taxon>
        <taxon>Streptophyta</taxon>
        <taxon>Embryophyta</taxon>
        <taxon>Tracheophyta</taxon>
        <taxon>Spermatophyta</taxon>
        <taxon>Magnoliopsida</taxon>
        <taxon>eudicotyledons</taxon>
        <taxon>Gunneridae</taxon>
        <taxon>Pentapetalae</taxon>
        <taxon>asterids</taxon>
        <taxon>lamiids</taxon>
        <taxon>Lamiales</taxon>
        <taxon>Oleaceae</taxon>
        <taxon>Oleeae</taxon>
        <taxon>Fraxinus</taxon>
    </lineage>
</organism>
<dbReference type="InterPro" id="IPR037241">
    <property type="entry name" value="E2F-DP_heterodim"/>
</dbReference>
<dbReference type="InterPro" id="IPR014889">
    <property type="entry name" value="Transc_factor_DP_C"/>
</dbReference>
<dbReference type="PANTHER" id="PTHR12548">
    <property type="entry name" value="TRANSCRIPTION FACTOR DP"/>
    <property type="match status" value="1"/>
</dbReference>
<keyword evidence="3" id="KW-0238">DNA-binding</keyword>
<keyword evidence="8" id="KW-1185">Reference proteome</keyword>
<gene>
    <name evidence="7" type="ORF">FPE_LOCUS30284</name>
</gene>
<evidence type="ECO:0000259" key="6">
    <source>
        <dbReference type="SMART" id="SM01138"/>
    </source>
</evidence>
<dbReference type="SMART" id="SM01138">
    <property type="entry name" value="DP"/>
    <property type="match status" value="1"/>
</dbReference>
<evidence type="ECO:0000256" key="3">
    <source>
        <dbReference type="ARBA" id="ARBA00023125"/>
    </source>
</evidence>
<keyword evidence="4" id="KW-0804">Transcription</keyword>
<evidence type="ECO:0000256" key="5">
    <source>
        <dbReference type="SAM" id="MobiDB-lite"/>
    </source>
</evidence>
<dbReference type="GO" id="GO:0000977">
    <property type="term" value="F:RNA polymerase II transcription regulatory region sequence-specific DNA binding"/>
    <property type="evidence" value="ECO:0007669"/>
    <property type="project" value="TreeGrafter"/>
</dbReference>
<evidence type="ECO:0000256" key="2">
    <source>
        <dbReference type="ARBA" id="ARBA00023015"/>
    </source>
</evidence>
<accession>A0AAD2A8H8</accession>
<feature type="compositionally biased region" description="Polar residues" evidence="5">
    <location>
        <begin position="115"/>
        <end position="132"/>
    </location>
</feature>
<dbReference type="InterPro" id="IPR015648">
    <property type="entry name" value="Transcrpt_fac_DP"/>
</dbReference>
<comment type="similarity">
    <text evidence="1">Belongs to the E2F/DP family.</text>
</comment>
<evidence type="ECO:0000313" key="7">
    <source>
        <dbReference type="EMBL" id="CAI9782854.1"/>
    </source>
</evidence>
<evidence type="ECO:0000313" key="8">
    <source>
        <dbReference type="Proteomes" id="UP000834106"/>
    </source>
</evidence>
<feature type="domain" description="Transcription factor DP C-terminal" evidence="6">
    <location>
        <begin position="52"/>
        <end position="163"/>
    </location>
</feature>